<gene>
    <name evidence="1" type="ORF">FHX42_001695</name>
</gene>
<dbReference type="Proteomes" id="UP000569329">
    <property type="component" value="Unassembled WGS sequence"/>
</dbReference>
<name>A0A839E049_9PSEU</name>
<accession>A0A839E049</accession>
<evidence type="ECO:0008006" key="3">
    <source>
        <dbReference type="Google" id="ProtNLM"/>
    </source>
</evidence>
<evidence type="ECO:0000313" key="2">
    <source>
        <dbReference type="Proteomes" id="UP000569329"/>
    </source>
</evidence>
<dbReference type="RefSeq" id="WP_182543653.1">
    <property type="nucleotide sequence ID" value="NZ_JACGWZ010000002.1"/>
</dbReference>
<dbReference type="InterPro" id="IPR028957">
    <property type="entry name" value="Imm50"/>
</dbReference>
<dbReference type="EMBL" id="JACGWZ010000002">
    <property type="protein sequence ID" value="MBA8824348.1"/>
    <property type="molecule type" value="Genomic_DNA"/>
</dbReference>
<organism evidence="1 2">
    <name type="scientific">Halosaccharopolyspora lacisalsi</name>
    <dbReference type="NCBI Taxonomy" id="1000566"/>
    <lineage>
        <taxon>Bacteria</taxon>
        <taxon>Bacillati</taxon>
        <taxon>Actinomycetota</taxon>
        <taxon>Actinomycetes</taxon>
        <taxon>Pseudonocardiales</taxon>
        <taxon>Pseudonocardiaceae</taxon>
        <taxon>Halosaccharopolyspora</taxon>
    </lineage>
</organism>
<dbReference type="Pfam" id="PF15594">
    <property type="entry name" value="Imm50"/>
    <property type="match status" value="1"/>
</dbReference>
<comment type="caution">
    <text evidence="1">The sequence shown here is derived from an EMBL/GenBank/DDBJ whole genome shotgun (WGS) entry which is preliminary data.</text>
</comment>
<sequence>MSWVDLVIHSKGIKAIYGDHTPSLTGIDLHKVVFDYDRIHVTLVFDLPELPATLPAKWQKRECDVVQIEMDLIEISDLSARVWGSRTSTSIHMVESQGKLNVSVQSETGELSATADFASLQRISAYRSDVKRHR</sequence>
<evidence type="ECO:0000313" key="1">
    <source>
        <dbReference type="EMBL" id="MBA8824348.1"/>
    </source>
</evidence>
<keyword evidence="2" id="KW-1185">Reference proteome</keyword>
<dbReference type="AlphaFoldDB" id="A0A839E049"/>
<protein>
    <recommendedName>
        <fullName evidence="3">Immunity protein 50 of polymorphic toxin system</fullName>
    </recommendedName>
</protein>
<proteinExistence type="predicted"/>
<reference evidence="1 2" key="1">
    <citation type="submission" date="2020-07" db="EMBL/GenBank/DDBJ databases">
        <title>Sequencing the genomes of 1000 actinobacteria strains.</title>
        <authorList>
            <person name="Klenk H.-P."/>
        </authorList>
    </citation>
    <scope>NUCLEOTIDE SEQUENCE [LARGE SCALE GENOMIC DNA]</scope>
    <source>
        <strain evidence="1 2">DSM 45975</strain>
    </source>
</reference>